<accession>A0ACC2R7A4</accession>
<dbReference type="Proteomes" id="UP001231649">
    <property type="component" value="Chromosome 11"/>
</dbReference>
<evidence type="ECO:0000313" key="2">
    <source>
        <dbReference type="Proteomes" id="UP001231649"/>
    </source>
</evidence>
<evidence type="ECO:0000313" key="1">
    <source>
        <dbReference type="EMBL" id="KAJ8733542.1"/>
    </source>
</evidence>
<dbReference type="EMBL" id="CM056787">
    <property type="protein sequence ID" value="KAJ8733542.1"/>
    <property type="molecule type" value="Genomic_DNA"/>
</dbReference>
<reference evidence="1" key="1">
    <citation type="submission" date="2023-03" db="EMBL/GenBank/DDBJ databases">
        <title>Chromosome-level genomes of two armyworms, Mythimna separata and Mythimna loreyi, provide insights into the biosynthesis and reception of sex pheromones.</title>
        <authorList>
            <person name="Zhao H."/>
        </authorList>
    </citation>
    <scope>NUCLEOTIDE SEQUENCE</scope>
    <source>
        <strain evidence="1">BeijingLab</strain>
    </source>
</reference>
<proteinExistence type="predicted"/>
<protein>
    <submittedName>
        <fullName evidence="1">Uncharacterized protein</fullName>
    </submittedName>
</protein>
<comment type="caution">
    <text evidence="1">The sequence shown here is derived from an EMBL/GenBank/DDBJ whole genome shotgun (WGS) entry which is preliminary data.</text>
</comment>
<organism evidence="1 2">
    <name type="scientific">Mythimna loreyi</name>
    <dbReference type="NCBI Taxonomy" id="667449"/>
    <lineage>
        <taxon>Eukaryota</taxon>
        <taxon>Metazoa</taxon>
        <taxon>Ecdysozoa</taxon>
        <taxon>Arthropoda</taxon>
        <taxon>Hexapoda</taxon>
        <taxon>Insecta</taxon>
        <taxon>Pterygota</taxon>
        <taxon>Neoptera</taxon>
        <taxon>Endopterygota</taxon>
        <taxon>Lepidoptera</taxon>
        <taxon>Glossata</taxon>
        <taxon>Ditrysia</taxon>
        <taxon>Noctuoidea</taxon>
        <taxon>Noctuidae</taxon>
        <taxon>Noctuinae</taxon>
        <taxon>Hadenini</taxon>
        <taxon>Mythimna</taxon>
    </lineage>
</organism>
<sequence length="449" mass="48894">MCGNENKLVPEQINVCCEGYIEDESNSGNGSSIHCKPECSPACVNGYCKSPGVCACDPGYLPDEFETHTCSPLCTKGCEHGTCRAPNVCVCDPGYNLEEGVCKPICSEPCPNGICVAPETCQCLPGYKKTEYDLCEPFCASYTASGECIITIICEPGWTNVIKDSVETCEPVCSEPCANGTCVAPETCECLKGYEKTANDTCEPYCFECVHGSCISPQTCVCDPGWYRKESSGTCLPHCDYNCGNGTCVAPNTCECYQGYELDKSQIVEQKHSPLCVPFCNNCEGVCAAPDICLCEPHQEMMLVNADGGPCDCEDNCTDDANKCERTICVEISTIASVTVYDIDEATEDAIASTVITDTTDAVSDYDNNIIESSHTDHNELKIEKTSSWYNYNWCYALGCVFFLMIIILMAALILKRKYRKPLRNIIFSANNSESDVSATAVHYKPNST</sequence>
<name>A0ACC2R7A4_9NEOP</name>
<gene>
    <name evidence="1" type="ORF">PYW08_001840</name>
</gene>
<keyword evidence="2" id="KW-1185">Reference proteome</keyword>